<dbReference type="RefSeq" id="WP_142892406.1">
    <property type="nucleotide sequence ID" value="NZ_ML660161.1"/>
</dbReference>
<keyword evidence="1" id="KW-0812">Transmembrane</keyword>
<dbReference type="EMBL" id="VIKS01000003">
    <property type="protein sequence ID" value="TQV88921.1"/>
    <property type="molecule type" value="Genomic_DNA"/>
</dbReference>
<keyword evidence="3" id="KW-1185">Reference proteome</keyword>
<keyword evidence="1" id="KW-0472">Membrane</keyword>
<feature type="transmembrane region" description="Helical" evidence="1">
    <location>
        <begin position="348"/>
        <end position="366"/>
    </location>
</feature>
<proteinExistence type="predicted"/>
<organism evidence="2 3">
    <name type="scientific">Aliikangiella coralliicola</name>
    <dbReference type="NCBI Taxonomy" id="2592383"/>
    <lineage>
        <taxon>Bacteria</taxon>
        <taxon>Pseudomonadati</taxon>
        <taxon>Pseudomonadota</taxon>
        <taxon>Gammaproteobacteria</taxon>
        <taxon>Oceanospirillales</taxon>
        <taxon>Pleioneaceae</taxon>
        <taxon>Aliikangiella</taxon>
    </lineage>
</organism>
<evidence type="ECO:0000256" key="1">
    <source>
        <dbReference type="SAM" id="Phobius"/>
    </source>
</evidence>
<dbReference type="NCBIfam" id="NF046061">
    <property type="entry name" value="NagX_SO_3504"/>
    <property type="match status" value="1"/>
</dbReference>
<feature type="transmembrane region" description="Helical" evidence="1">
    <location>
        <begin position="156"/>
        <end position="175"/>
    </location>
</feature>
<accession>A0A545UHG8</accession>
<feature type="transmembrane region" description="Helical" evidence="1">
    <location>
        <begin position="98"/>
        <end position="117"/>
    </location>
</feature>
<name>A0A545UHG8_9GAMM</name>
<evidence type="ECO:0000313" key="2">
    <source>
        <dbReference type="EMBL" id="TQV88921.1"/>
    </source>
</evidence>
<feature type="transmembrane region" description="Helical" evidence="1">
    <location>
        <begin position="63"/>
        <end position="86"/>
    </location>
</feature>
<sequence length="374" mass="42063">MKTSSTNNRLLSLDALRGFDMIWILGAEGIFAALFTLTGWELWRVFAEQFKHSQWHGITFYDLIFPLFIFLSGVTLGIAGKSLLGVSTEQRLKVYKKALLRLLLLCFFGVLYNHGWGQGAPVDAEKVRYASVLMRIGVAWFFAALIVWHCNLIAQISIAIGILLTYWFFQVFVAAPSGFSGELVAGESWNSWFDQHFLPGITYQNMSPDPEGILSHIPAIVNALGGAFAGKIIVQSALHTKQKLLFLTGFSATCLLLGYLWSLLLPLNKTLWTSSFTLVSIGWSCVLLIIFYFLIDVLNWRRVGMFFAVIGANAILLYLLSSLFNWQYFINSLLGGLVSRFDNSVGPLLAIVALVLTQWLLAKWLYEKKIFMRV</sequence>
<reference evidence="2 3" key="1">
    <citation type="submission" date="2019-07" db="EMBL/GenBank/DDBJ databases">
        <title>Draft genome for Aliikangiella sp. M105.</title>
        <authorList>
            <person name="Wang G."/>
        </authorList>
    </citation>
    <scope>NUCLEOTIDE SEQUENCE [LARGE SCALE GENOMIC DNA]</scope>
    <source>
        <strain evidence="2 3">M105</strain>
    </source>
</reference>
<feature type="transmembrane region" description="Helical" evidence="1">
    <location>
        <begin position="271"/>
        <end position="294"/>
    </location>
</feature>
<gene>
    <name evidence="2" type="ORF">FLL46_05140</name>
</gene>
<protein>
    <submittedName>
        <fullName evidence="2">DUF5009 domain-containing protein</fullName>
    </submittedName>
</protein>
<feature type="transmembrane region" description="Helical" evidence="1">
    <location>
        <begin position="244"/>
        <end position="265"/>
    </location>
</feature>
<dbReference type="OrthoDB" id="9788724at2"/>
<dbReference type="AlphaFoldDB" id="A0A545UHG8"/>
<evidence type="ECO:0000313" key="3">
    <source>
        <dbReference type="Proteomes" id="UP000315439"/>
    </source>
</evidence>
<dbReference type="Proteomes" id="UP000315439">
    <property type="component" value="Unassembled WGS sequence"/>
</dbReference>
<comment type="caution">
    <text evidence="2">The sequence shown here is derived from an EMBL/GenBank/DDBJ whole genome shotgun (WGS) entry which is preliminary data.</text>
</comment>
<keyword evidence="1" id="KW-1133">Transmembrane helix</keyword>
<feature type="transmembrane region" description="Helical" evidence="1">
    <location>
        <begin position="129"/>
        <end position="149"/>
    </location>
</feature>
<feature type="transmembrane region" description="Helical" evidence="1">
    <location>
        <begin position="306"/>
        <end position="328"/>
    </location>
</feature>
<feature type="transmembrane region" description="Helical" evidence="1">
    <location>
        <begin position="21"/>
        <end position="43"/>
    </location>
</feature>
<dbReference type="PANTHER" id="PTHR31061">
    <property type="entry name" value="LD22376P"/>
    <property type="match status" value="1"/>
</dbReference>
<feature type="transmembrane region" description="Helical" evidence="1">
    <location>
        <begin position="213"/>
        <end position="232"/>
    </location>
</feature>
<dbReference type="PANTHER" id="PTHR31061:SF24">
    <property type="entry name" value="LD22376P"/>
    <property type="match status" value="1"/>
</dbReference>